<evidence type="ECO:0000256" key="1">
    <source>
        <dbReference type="ARBA" id="ARBA00023015"/>
    </source>
</evidence>
<dbReference type="RefSeq" id="WP_100670868.1">
    <property type="nucleotide sequence ID" value="NZ_JBKOIL010000003.1"/>
</dbReference>
<name>A0A2J0Z521_RHIML</name>
<reference evidence="6 7" key="1">
    <citation type="submission" date="2017-06" db="EMBL/GenBank/DDBJ databases">
        <title>Ensifer strains isolated from leguminous trees and herbs display diverse denitrification phenotypes with some acting as strong N2O sinks.</title>
        <authorList>
            <person name="Woliy K."/>
            <person name="Mania D."/>
            <person name="Bakken L.R."/>
            <person name="Frostegard A."/>
        </authorList>
    </citation>
    <scope>NUCLEOTIDE SEQUENCE [LARGE SCALE GENOMIC DNA]</scope>
    <source>
        <strain evidence="6 7">AC50a</strain>
    </source>
</reference>
<feature type="region of interest" description="Disordered" evidence="4">
    <location>
        <begin position="238"/>
        <end position="259"/>
    </location>
</feature>
<dbReference type="SUPFAM" id="SSF48008">
    <property type="entry name" value="GntR ligand-binding domain-like"/>
    <property type="match status" value="1"/>
</dbReference>
<dbReference type="Gene3D" id="1.20.120.530">
    <property type="entry name" value="GntR ligand-binding domain-like"/>
    <property type="match status" value="1"/>
</dbReference>
<proteinExistence type="predicted"/>
<keyword evidence="1" id="KW-0805">Transcription regulation</keyword>
<evidence type="ECO:0000313" key="6">
    <source>
        <dbReference type="EMBL" id="PJR15613.1"/>
    </source>
</evidence>
<keyword evidence="3" id="KW-0804">Transcription</keyword>
<dbReference type="InterPro" id="IPR000524">
    <property type="entry name" value="Tscrpt_reg_HTH_GntR"/>
</dbReference>
<dbReference type="Pfam" id="PF00392">
    <property type="entry name" value="GntR"/>
    <property type="match status" value="1"/>
</dbReference>
<dbReference type="EMBL" id="NJGD01000003">
    <property type="protein sequence ID" value="PJR15613.1"/>
    <property type="molecule type" value="Genomic_DNA"/>
</dbReference>
<dbReference type="InterPro" id="IPR036388">
    <property type="entry name" value="WH-like_DNA-bd_sf"/>
</dbReference>
<dbReference type="Gene3D" id="1.10.10.10">
    <property type="entry name" value="Winged helix-like DNA-binding domain superfamily/Winged helix DNA-binding domain"/>
    <property type="match status" value="1"/>
</dbReference>
<dbReference type="AlphaFoldDB" id="A0A2J0Z521"/>
<evidence type="ECO:0000256" key="2">
    <source>
        <dbReference type="ARBA" id="ARBA00023125"/>
    </source>
</evidence>
<dbReference type="SMART" id="SM00345">
    <property type="entry name" value="HTH_GNTR"/>
    <property type="match status" value="1"/>
</dbReference>
<evidence type="ECO:0000256" key="3">
    <source>
        <dbReference type="ARBA" id="ARBA00023163"/>
    </source>
</evidence>
<dbReference type="GO" id="GO:0003677">
    <property type="term" value="F:DNA binding"/>
    <property type="evidence" value="ECO:0007669"/>
    <property type="project" value="UniProtKB-KW"/>
</dbReference>
<dbReference type="InterPro" id="IPR011711">
    <property type="entry name" value="GntR_C"/>
</dbReference>
<evidence type="ECO:0000313" key="7">
    <source>
        <dbReference type="Proteomes" id="UP000231987"/>
    </source>
</evidence>
<accession>A0A2J0Z521</accession>
<dbReference type="Proteomes" id="UP000231987">
    <property type="component" value="Unassembled WGS sequence"/>
</dbReference>
<dbReference type="PANTHER" id="PTHR43537:SF53">
    <property type="entry name" value="HTH-TYPE TRANSCRIPTIONAL REPRESSOR NANR"/>
    <property type="match status" value="1"/>
</dbReference>
<keyword evidence="2" id="KW-0238">DNA-binding</keyword>
<dbReference type="InterPro" id="IPR008920">
    <property type="entry name" value="TF_FadR/GntR_C"/>
</dbReference>
<comment type="caution">
    <text evidence="6">The sequence shown here is derived from an EMBL/GenBank/DDBJ whole genome shotgun (WGS) entry which is preliminary data.</text>
</comment>
<dbReference type="SMART" id="SM00895">
    <property type="entry name" value="FCD"/>
    <property type="match status" value="1"/>
</dbReference>
<gene>
    <name evidence="6" type="ORF">CEJ86_07795</name>
</gene>
<dbReference type="GO" id="GO:0003700">
    <property type="term" value="F:DNA-binding transcription factor activity"/>
    <property type="evidence" value="ECO:0007669"/>
    <property type="project" value="InterPro"/>
</dbReference>
<organism evidence="6 7">
    <name type="scientific">Rhizobium meliloti</name>
    <name type="common">Ensifer meliloti</name>
    <name type="synonym">Sinorhizobium meliloti</name>
    <dbReference type="NCBI Taxonomy" id="382"/>
    <lineage>
        <taxon>Bacteria</taxon>
        <taxon>Pseudomonadati</taxon>
        <taxon>Pseudomonadota</taxon>
        <taxon>Alphaproteobacteria</taxon>
        <taxon>Hyphomicrobiales</taxon>
        <taxon>Rhizobiaceae</taxon>
        <taxon>Sinorhizobium/Ensifer group</taxon>
        <taxon>Sinorhizobium</taxon>
    </lineage>
</organism>
<dbReference type="InterPro" id="IPR036390">
    <property type="entry name" value="WH_DNA-bd_sf"/>
</dbReference>
<sequence>MAASPFLRSARYRPPAGAAMSGPEAEQRVVQVIVEAIMHHRVAPGARLIERELAIASGANRSAIRNGLMRLAHAGLVELSPNKGASIAMCSPDEARQIFDARIVIETATVEKLAGTIGEAERARLRSFVEDERNAYEEGRMEEARHLSRRFHLLLAEMAGNDVLTGVIRDLINRQPLLSWSRPDTEPRFCGNHAHSEIVEAIASGDGERAARLNTEHLRALERELVADRAAAMQAFRSVQANAGSGESARGEDGDPGFD</sequence>
<evidence type="ECO:0000256" key="4">
    <source>
        <dbReference type="SAM" id="MobiDB-lite"/>
    </source>
</evidence>
<protein>
    <submittedName>
        <fullName evidence="6">Transcriptional regulator</fullName>
    </submittedName>
</protein>
<dbReference type="PROSITE" id="PS50949">
    <property type="entry name" value="HTH_GNTR"/>
    <property type="match status" value="1"/>
</dbReference>
<dbReference type="Pfam" id="PF07729">
    <property type="entry name" value="FCD"/>
    <property type="match status" value="1"/>
</dbReference>
<dbReference type="PANTHER" id="PTHR43537">
    <property type="entry name" value="TRANSCRIPTIONAL REGULATOR, GNTR FAMILY"/>
    <property type="match status" value="1"/>
</dbReference>
<feature type="domain" description="HTH gntR-type" evidence="5">
    <location>
        <begin position="23"/>
        <end position="90"/>
    </location>
</feature>
<dbReference type="SUPFAM" id="SSF46785">
    <property type="entry name" value="Winged helix' DNA-binding domain"/>
    <property type="match status" value="1"/>
</dbReference>
<evidence type="ECO:0000259" key="5">
    <source>
        <dbReference type="PROSITE" id="PS50949"/>
    </source>
</evidence>